<dbReference type="CDD" id="cd07067">
    <property type="entry name" value="HP_PGM_like"/>
    <property type="match status" value="1"/>
</dbReference>
<name>A0A0S3PWT5_9BRAD</name>
<accession>A0A0S3PWT5</accession>
<dbReference type="InterPro" id="IPR050275">
    <property type="entry name" value="PGM_Phosphatase"/>
</dbReference>
<dbReference type="SMART" id="SM00855">
    <property type="entry name" value="PGAM"/>
    <property type="match status" value="1"/>
</dbReference>
<gene>
    <name evidence="2" type="primary">pspB</name>
    <name evidence="2" type="ORF">GJW-30_1_02902</name>
</gene>
<dbReference type="InterPro" id="IPR029033">
    <property type="entry name" value="His_PPase_superfam"/>
</dbReference>
<dbReference type="PANTHER" id="PTHR48100">
    <property type="entry name" value="BROAD-SPECIFICITY PHOSPHATASE YOR283W-RELATED"/>
    <property type="match status" value="1"/>
</dbReference>
<sequence length="224" mass="24651">MTETRWWWIRHAPVPDGGKIYGQRDLDADCTDPVAFKALAHELPRDAMWVTSNLGRTRQTAEAIIAAMGRKAGEIELRAIPELAEQHLGDWQGLDRKEFFAKRDLAVSPFWLCAADARPPNGETFLELTERVHGAIRQLSANVAGRDVIVVAHGGTIRAVLGLALGIDAEASLAFVTDNCSITRVDHIAGDRERWRIVTTNHRPWLRAAGATHVTGVPQGQVQA</sequence>
<dbReference type="EC" id="3.1.3.3" evidence="2"/>
<dbReference type="GO" id="GO:0016791">
    <property type="term" value="F:phosphatase activity"/>
    <property type="evidence" value="ECO:0007669"/>
    <property type="project" value="TreeGrafter"/>
</dbReference>
<dbReference type="AlphaFoldDB" id="A0A0S3PWT5"/>
<dbReference type="InterPro" id="IPR013078">
    <property type="entry name" value="His_Pase_superF_clade-1"/>
</dbReference>
<dbReference type="Gene3D" id="3.40.50.1240">
    <property type="entry name" value="Phosphoglycerate mutase-like"/>
    <property type="match status" value="1"/>
</dbReference>
<dbReference type="PANTHER" id="PTHR48100:SF1">
    <property type="entry name" value="HISTIDINE PHOSPHATASE FAMILY PROTEIN-RELATED"/>
    <property type="match status" value="1"/>
</dbReference>
<protein>
    <submittedName>
        <fullName evidence="2">Putative phosphoserine phosphatase 2</fullName>
        <ecNumber evidence="2">3.1.3.3</ecNumber>
    </submittedName>
</protein>
<reference evidence="2 3" key="1">
    <citation type="submission" date="2015-08" db="EMBL/GenBank/DDBJ databases">
        <title>Investigation of the bacterial diversity of lava forest soil.</title>
        <authorList>
            <person name="Lee J.S."/>
        </authorList>
    </citation>
    <scope>NUCLEOTIDE SEQUENCE [LARGE SCALE GENOMIC DNA]</scope>
    <source>
        <strain evidence="2 3">GJW-30</strain>
    </source>
</reference>
<feature type="binding site" evidence="1">
    <location>
        <position position="56"/>
    </location>
    <ligand>
        <name>substrate</name>
    </ligand>
</feature>
<dbReference type="GO" id="GO:0005737">
    <property type="term" value="C:cytoplasm"/>
    <property type="evidence" value="ECO:0007669"/>
    <property type="project" value="TreeGrafter"/>
</dbReference>
<dbReference type="EMBL" id="AP014946">
    <property type="protein sequence ID" value="BAT60366.1"/>
    <property type="molecule type" value="Genomic_DNA"/>
</dbReference>
<keyword evidence="2" id="KW-0378">Hydrolase</keyword>
<dbReference type="KEGG" id="vgo:GJW-30_1_02902"/>
<dbReference type="Proteomes" id="UP000236884">
    <property type="component" value="Chromosome"/>
</dbReference>
<evidence type="ECO:0000313" key="3">
    <source>
        <dbReference type="Proteomes" id="UP000236884"/>
    </source>
</evidence>
<dbReference type="RefSeq" id="WP_096356501.1">
    <property type="nucleotide sequence ID" value="NZ_AP014946.1"/>
</dbReference>
<evidence type="ECO:0000313" key="2">
    <source>
        <dbReference type="EMBL" id="BAT60366.1"/>
    </source>
</evidence>
<dbReference type="OrthoDB" id="8347407at2"/>
<dbReference type="Pfam" id="PF00300">
    <property type="entry name" value="His_Phos_1"/>
    <property type="match status" value="1"/>
</dbReference>
<evidence type="ECO:0000256" key="1">
    <source>
        <dbReference type="PIRSR" id="PIRSR613078-2"/>
    </source>
</evidence>
<organism evidence="2 3">
    <name type="scientific">Variibacter gotjawalensis</name>
    <dbReference type="NCBI Taxonomy" id="1333996"/>
    <lineage>
        <taxon>Bacteria</taxon>
        <taxon>Pseudomonadati</taxon>
        <taxon>Pseudomonadota</taxon>
        <taxon>Alphaproteobacteria</taxon>
        <taxon>Hyphomicrobiales</taxon>
        <taxon>Nitrobacteraceae</taxon>
        <taxon>Variibacter</taxon>
    </lineage>
</organism>
<proteinExistence type="predicted"/>
<keyword evidence="3" id="KW-1185">Reference proteome</keyword>
<dbReference type="SUPFAM" id="SSF53254">
    <property type="entry name" value="Phosphoglycerate mutase-like"/>
    <property type="match status" value="1"/>
</dbReference>